<gene>
    <name evidence="2" type="ORF">VSU01S_24040</name>
</gene>
<dbReference type="EMBL" id="BJXK01000009">
    <property type="protein sequence ID" value="GEM80159.1"/>
    <property type="molecule type" value="Genomic_DNA"/>
</dbReference>
<organism evidence="2 3">
    <name type="scientific">Vibrio superstes NBRC 103154</name>
    <dbReference type="NCBI Taxonomy" id="1219062"/>
    <lineage>
        <taxon>Bacteria</taxon>
        <taxon>Pseudomonadati</taxon>
        <taxon>Pseudomonadota</taxon>
        <taxon>Gammaproteobacteria</taxon>
        <taxon>Vibrionales</taxon>
        <taxon>Vibrionaceae</taxon>
        <taxon>Vibrio</taxon>
    </lineage>
</organism>
<evidence type="ECO:0000256" key="1">
    <source>
        <dbReference type="SAM" id="SignalP"/>
    </source>
</evidence>
<protein>
    <recommendedName>
        <fullName evidence="4">Lipoprotein</fullName>
    </recommendedName>
</protein>
<feature type="signal peptide" evidence="1">
    <location>
        <begin position="1"/>
        <end position="17"/>
    </location>
</feature>
<dbReference type="AlphaFoldDB" id="A0A511QS22"/>
<keyword evidence="3" id="KW-1185">Reference proteome</keyword>
<dbReference type="OrthoDB" id="5879433at2"/>
<evidence type="ECO:0000313" key="2">
    <source>
        <dbReference type="EMBL" id="GEM80159.1"/>
    </source>
</evidence>
<evidence type="ECO:0008006" key="4">
    <source>
        <dbReference type="Google" id="ProtNLM"/>
    </source>
</evidence>
<accession>A0A511QS22</accession>
<feature type="chain" id="PRO_5022184689" description="Lipoprotein" evidence="1">
    <location>
        <begin position="18"/>
        <end position="80"/>
    </location>
</feature>
<sequence>MKIKTLFLLLSILGVVACSNNPRLGTAMTLVKNEQTYNPNATEENQDVLPEGSGERAQSAIKGYNIGESKSYEAGSGFSI</sequence>
<name>A0A511QS22_9VIBR</name>
<evidence type="ECO:0000313" key="3">
    <source>
        <dbReference type="Proteomes" id="UP000321113"/>
    </source>
</evidence>
<reference evidence="2 3" key="1">
    <citation type="submission" date="2019-07" db="EMBL/GenBank/DDBJ databases">
        <title>Whole genome shotgun sequence of Vibrio superstes NBRC 103154.</title>
        <authorList>
            <person name="Hosoyama A."/>
            <person name="Uohara A."/>
            <person name="Ohji S."/>
            <person name="Ichikawa N."/>
        </authorList>
    </citation>
    <scope>NUCLEOTIDE SEQUENCE [LARGE SCALE GENOMIC DNA]</scope>
    <source>
        <strain evidence="2 3">NBRC 103154</strain>
    </source>
</reference>
<keyword evidence="1" id="KW-0732">Signal</keyword>
<comment type="caution">
    <text evidence="2">The sequence shown here is derived from an EMBL/GenBank/DDBJ whole genome shotgun (WGS) entry which is preliminary data.</text>
</comment>
<dbReference type="Proteomes" id="UP000321113">
    <property type="component" value="Unassembled WGS sequence"/>
</dbReference>
<dbReference type="RefSeq" id="WP_119009816.1">
    <property type="nucleotide sequence ID" value="NZ_BJXK01000009.1"/>
</dbReference>
<proteinExistence type="predicted"/>
<dbReference type="PROSITE" id="PS51257">
    <property type="entry name" value="PROKAR_LIPOPROTEIN"/>
    <property type="match status" value="1"/>
</dbReference>